<dbReference type="Proteomes" id="UP001329430">
    <property type="component" value="Chromosome 1"/>
</dbReference>
<keyword evidence="2" id="KW-1185">Reference proteome</keyword>
<evidence type="ECO:0000313" key="2">
    <source>
        <dbReference type="Proteomes" id="UP001329430"/>
    </source>
</evidence>
<sequence>MGCSAAKNMVVEPLGSTKVVHLSNGVDVPRILSTPKKVSDLPPLEGVDPQTEYLDSGPLNNIHKTQNGLSFDISFENEDESIIRKHPPRRFQKLEDDQLSSSLSLDRLQEKLDEAEVRRQQILQNRIQSAQLKKVLKKQLTINSIQEDEIDYLQVPEDKPNTPFLKNPSGDQPNTIVITT</sequence>
<dbReference type="AlphaFoldDB" id="A0AAN7ZWY3"/>
<proteinExistence type="predicted"/>
<name>A0AAN7ZWY3_9COLE</name>
<gene>
    <name evidence="1" type="ORF">RI129_001287</name>
</gene>
<dbReference type="EMBL" id="JAVRBK010000001">
    <property type="protein sequence ID" value="KAK5650258.1"/>
    <property type="molecule type" value="Genomic_DNA"/>
</dbReference>
<accession>A0AAN7ZWY3</accession>
<dbReference type="InterPro" id="IPR029235">
    <property type="entry name" value="FAME"/>
</dbReference>
<comment type="caution">
    <text evidence="1">The sequence shown here is derived from an EMBL/GenBank/DDBJ whole genome shotgun (WGS) entry which is preliminary data.</text>
</comment>
<evidence type="ECO:0000313" key="1">
    <source>
        <dbReference type="EMBL" id="KAK5650258.1"/>
    </source>
</evidence>
<dbReference type="PANTHER" id="PTHR16065">
    <property type="entry name" value="COILED-COIL DOMAIN CONTAINING 198"/>
    <property type="match status" value="1"/>
</dbReference>
<dbReference type="Pfam" id="PF15398">
    <property type="entry name" value="DUF4619"/>
    <property type="match status" value="1"/>
</dbReference>
<organism evidence="1 2">
    <name type="scientific">Pyrocoelia pectoralis</name>
    <dbReference type="NCBI Taxonomy" id="417401"/>
    <lineage>
        <taxon>Eukaryota</taxon>
        <taxon>Metazoa</taxon>
        <taxon>Ecdysozoa</taxon>
        <taxon>Arthropoda</taxon>
        <taxon>Hexapoda</taxon>
        <taxon>Insecta</taxon>
        <taxon>Pterygota</taxon>
        <taxon>Neoptera</taxon>
        <taxon>Endopterygota</taxon>
        <taxon>Coleoptera</taxon>
        <taxon>Polyphaga</taxon>
        <taxon>Elateriformia</taxon>
        <taxon>Elateroidea</taxon>
        <taxon>Lampyridae</taxon>
        <taxon>Lampyrinae</taxon>
        <taxon>Pyrocoelia</taxon>
    </lineage>
</organism>
<reference evidence="1 2" key="1">
    <citation type="journal article" date="2024" name="Insects">
        <title>An Improved Chromosome-Level Genome Assembly of the Firefly Pyrocoelia pectoralis.</title>
        <authorList>
            <person name="Fu X."/>
            <person name="Meyer-Rochow V.B."/>
            <person name="Ballantyne L."/>
            <person name="Zhu X."/>
        </authorList>
    </citation>
    <scope>NUCLEOTIDE SEQUENCE [LARGE SCALE GENOMIC DNA]</scope>
    <source>
        <strain evidence="1">XCY_ONT2</strain>
    </source>
</reference>
<dbReference type="PANTHER" id="PTHR16065:SF2">
    <property type="entry name" value="COILED-COIL DOMAIN CONTAINING 198"/>
    <property type="match status" value="1"/>
</dbReference>
<protein>
    <submittedName>
        <fullName evidence="1">Uncharacterized protein</fullName>
    </submittedName>
</protein>